<gene>
    <name evidence="2" type="ORF">FHR38_006369</name>
</gene>
<feature type="transmembrane region" description="Helical" evidence="1">
    <location>
        <begin position="192"/>
        <end position="213"/>
    </location>
</feature>
<feature type="transmembrane region" description="Helical" evidence="1">
    <location>
        <begin position="257"/>
        <end position="275"/>
    </location>
</feature>
<dbReference type="PANTHER" id="PTHR40761:SF1">
    <property type="entry name" value="CONSERVED INTEGRAL MEMBRANE ALANINE VALINE AND LEUCINE RICH PROTEIN-RELATED"/>
    <property type="match status" value="1"/>
</dbReference>
<organism evidence="2 3">
    <name type="scientific">Micromonospora polyrhachis</name>
    <dbReference type="NCBI Taxonomy" id="1282883"/>
    <lineage>
        <taxon>Bacteria</taxon>
        <taxon>Bacillati</taxon>
        <taxon>Actinomycetota</taxon>
        <taxon>Actinomycetes</taxon>
        <taxon>Micromonosporales</taxon>
        <taxon>Micromonosporaceae</taxon>
        <taxon>Micromonospora</taxon>
    </lineage>
</organism>
<name>A0A7W7SXV1_9ACTN</name>
<evidence type="ECO:0000256" key="1">
    <source>
        <dbReference type="SAM" id="Phobius"/>
    </source>
</evidence>
<feature type="transmembrane region" description="Helical" evidence="1">
    <location>
        <begin position="6"/>
        <end position="27"/>
    </location>
</feature>
<evidence type="ECO:0008006" key="4">
    <source>
        <dbReference type="Google" id="ProtNLM"/>
    </source>
</evidence>
<feature type="transmembrane region" description="Helical" evidence="1">
    <location>
        <begin position="104"/>
        <end position="121"/>
    </location>
</feature>
<accession>A0A7W7SXV1</accession>
<evidence type="ECO:0000313" key="3">
    <source>
        <dbReference type="Proteomes" id="UP000578819"/>
    </source>
</evidence>
<keyword evidence="1" id="KW-1133">Transmembrane helix</keyword>
<feature type="transmembrane region" description="Helical" evidence="1">
    <location>
        <begin position="225"/>
        <end position="245"/>
    </location>
</feature>
<dbReference type="NCBIfam" id="NF038012">
    <property type="entry name" value="DMT_1"/>
    <property type="match status" value="1"/>
</dbReference>
<dbReference type="EMBL" id="JACHJW010000001">
    <property type="protein sequence ID" value="MBB4962636.1"/>
    <property type="molecule type" value="Genomic_DNA"/>
</dbReference>
<feature type="transmembrane region" description="Helical" evidence="1">
    <location>
        <begin position="133"/>
        <end position="156"/>
    </location>
</feature>
<proteinExistence type="predicted"/>
<comment type="caution">
    <text evidence="2">The sequence shown here is derived from an EMBL/GenBank/DDBJ whole genome shotgun (WGS) entry which is preliminary data.</text>
</comment>
<evidence type="ECO:0000313" key="2">
    <source>
        <dbReference type="EMBL" id="MBB4962636.1"/>
    </source>
</evidence>
<dbReference type="Proteomes" id="UP000578819">
    <property type="component" value="Unassembled WGS sequence"/>
</dbReference>
<dbReference type="PANTHER" id="PTHR40761">
    <property type="entry name" value="CONSERVED INTEGRAL MEMBRANE ALANINE VALINE AND LEUCINE RICH PROTEIN-RELATED"/>
    <property type="match status" value="1"/>
</dbReference>
<dbReference type="AlphaFoldDB" id="A0A7W7SXV1"/>
<reference evidence="2 3" key="1">
    <citation type="submission" date="2020-08" db="EMBL/GenBank/DDBJ databases">
        <title>Sequencing the genomes of 1000 actinobacteria strains.</title>
        <authorList>
            <person name="Klenk H.-P."/>
        </authorList>
    </citation>
    <scope>NUCLEOTIDE SEQUENCE [LARGE SCALE GENOMIC DNA]</scope>
    <source>
        <strain evidence="2 3">DSM 45886</strain>
    </source>
</reference>
<feature type="transmembrane region" description="Helical" evidence="1">
    <location>
        <begin position="163"/>
        <end position="180"/>
    </location>
</feature>
<sequence>MNVAAILFGIGAAICFALSSALEQHAAKQERPTRTLDPRLLTRLLRRPMWLFGSVPDVVGTVLQALALRAGPLALVEPLLMSGLFMAIPLEAALERRRPHRRDLVVVAVGATGLTAFLVAADPKAGVSSPSLAAWLAVVSVVGVLVGVCLALAWRVNGARRGTLLGIATGLLYALAAGLLKDVATKVTDDPLSLFADWHLYGLLVVGISAFILNQNALQAGPIAAPLTAITLLDPFGGVIIGVVAFKEQLSFDGIRLPIEIVAVVVMVVGIWLTTTTRSK</sequence>
<dbReference type="RefSeq" id="WP_184539005.1">
    <property type="nucleotide sequence ID" value="NZ_JACHJW010000001.1"/>
</dbReference>
<keyword evidence="3" id="KW-1185">Reference proteome</keyword>
<keyword evidence="1" id="KW-0472">Membrane</keyword>
<keyword evidence="1" id="KW-0812">Transmembrane</keyword>
<protein>
    <recommendedName>
        <fullName evidence="4">Magnesium transporter NIPA</fullName>
    </recommendedName>
</protein>